<dbReference type="EMBL" id="MU001512">
    <property type="protein sequence ID" value="KAF2438517.1"/>
    <property type="molecule type" value="Genomic_DNA"/>
</dbReference>
<dbReference type="PANTHER" id="PTHR19848">
    <property type="entry name" value="WD40 REPEAT PROTEIN"/>
    <property type="match status" value="1"/>
</dbReference>
<evidence type="ECO:0000256" key="2">
    <source>
        <dbReference type="ARBA" id="ARBA00022737"/>
    </source>
</evidence>
<feature type="compositionally biased region" description="Acidic residues" evidence="4">
    <location>
        <begin position="18"/>
        <end position="74"/>
    </location>
</feature>
<dbReference type="InterPro" id="IPR001680">
    <property type="entry name" value="WD40_rpt"/>
</dbReference>
<evidence type="ECO:0000259" key="5">
    <source>
        <dbReference type="Pfam" id="PF23798"/>
    </source>
</evidence>
<evidence type="ECO:0000256" key="4">
    <source>
        <dbReference type="SAM" id="MobiDB-lite"/>
    </source>
</evidence>
<dbReference type="FunFam" id="2.130.10.10:FF:000789">
    <property type="entry name" value="Transcription factor (SPT8), putative"/>
    <property type="match status" value="1"/>
</dbReference>
<feature type="domain" description="Transcription factor spt8 beta-propeller" evidence="5">
    <location>
        <begin position="131"/>
        <end position="322"/>
    </location>
</feature>
<sequence length="667" mass="71144">MNFDDEDDNGAGSQDSGSENDADEVMEDVDDGDADGDADGDGDGDDGDDDGDDGDGDDDDGNGDNDDDDQDDPDSPSQRPRNGSSAMPGPSRTDTNPTVTLTSPSPRAAESGGGLPFRPSVRQEALNAPVYDIIPTIAAPHSTSINAVTATPDMRWVFSGGADGYIRRFNWIDTANGKLALTVAQRHPFVDSVTKAGVLLSYWENEDSDRNEDTSTLSPVYSLAVHHQSLWLLSGLESGGINLQSVRHEEGKRIHTLRKHTSAVSVLTLAQDETSVLSGSWDKTINDWDLNTGQVKRRFETSGGQISAIEQRPISTLSIPQDTDIVPVSNGTFSSNNASRPQANGLSNGVGSSNRPSAAETNGIEDAAGSPEDSLFGDKDSLFGDDKDPSNGPSALAPFGDDEEDEFSRAIANGIQQADEAANAGMDMMDLGGPVQALAREQSPEALKEPPGPAEAEIMVNGVTDGLSSTLVNGLPHSEEISGLAGTSSMQAEQPASSETTFFDAAIDGTVRIWDRRQSNPIARIAPPRNTPPWCMNACWSPDGNFIYAGRRNGTVDEYSLHKSLREPRRTFKFPGVSGAVSAVRTMPNGRHLVCASYDILRLYDLHEQENKNLAVPFLIVPGHRTGVISQLYLDPTCQFMISTGGNRGWEGSSTEVLLGYEIGIPS</sequence>
<proteinExistence type="predicted"/>
<feature type="compositionally biased region" description="Basic and acidic residues" evidence="4">
    <location>
        <begin position="376"/>
        <end position="389"/>
    </location>
</feature>
<dbReference type="PROSITE" id="PS50082">
    <property type="entry name" value="WD_REPEATS_2"/>
    <property type="match status" value="1"/>
</dbReference>
<keyword evidence="7" id="KW-1185">Reference proteome</keyword>
<organism evidence="6 7">
    <name type="scientific">Karstenula rhodostoma CBS 690.94</name>
    <dbReference type="NCBI Taxonomy" id="1392251"/>
    <lineage>
        <taxon>Eukaryota</taxon>
        <taxon>Fungi</taxon>
        <taxon>Dikarya</taxon>
        <taxon>Ascomycota</taxon>
        <taxon>Pezizomycotina</taxon>
        <taxon>Dothideomycetes</taxon>
        <taxon>Pleosporomycetidae</taxon>
        <taxon>Pleosporales</taxon>
        <taxon>Massarineae</taxon>
        <taxon>Didymosphaeriaceae</taxon>
        <taxon>Karstenula</taxon>
    </lineage>
</organism>
<name>A0A9P4U6Z4_9PLEO</name>
<feature type="compositionally biased region" description="Polar residues" evidence="4">
    <location>
        <begin position="75"/>
        <end position="85"/>
    </location>
</feature>
<feature type="repeat" description="WD" evidence="3">
    <location>
        <begin position="257"/>
        <end position="298"/>
    </location>
</feature>
<dbReference type="Proteomes" id="UP000799764">
    <property type="component" value="Unassembled WGS sequence"/>
</dbReference>
<keyword evidence="2" id="KW-0677">Repeat</keyword>
<evidence type="ECO:0000313" key="7">
    <source>
        <dbReference type="Proteomes" id="UP000799764"/>
    </source>
</evidence>
<evidence type="ECO:0000256" key="1">
    <source>
        <dbReference type="ARBA" id="ARBA00022574"/>
    </source>
</evidence>
<dbReference type="SMART" id="SM00320">
    <property type="entry name" value="WD40"/>
    <property type="match status" value="6"/>
</dbReference>
<dbReference type="PROSITE" id="PS50294">
    <property type="entry name" value="WD_REPEATS_REGION"/>
    <property type="match status" value="1"/>
</dbReference>
<keyword evidence="1 3" id="KW-0853">WD repeat</keyword>
<dbReference type="Gene3D" id="2.130.10.10">
    <property type="entry name" value="YVTN repeat-like/Quinoprotein amine dehydrogenase"/>
    <property type="match status" value="2"/>
</dbReference>
<feature type="compositionally biased region" description="Polar residues" evidence="4">
    <location>
        <begin position="92"/>
        <end position="105"/>
    </location>
</feature>
<accession>A0A9P4U6Z4</accession>
<dbReference type="Pfam" id="PF23798">
    <property type="entry name" value="Beta-prop_SPT8"/>
    <property type="match status" value="2"/>
</dbReference>
<gene>
    <name evidence="6" type="ORF">P171DRAFT_423766</name>
</gene>
<feature type="domain" description="Transcription factor spt8 beta-propeller" evidence="5">
    <location>
        <begin position="498"/>
        <end position="663"/>
    </location>
</feature>
<dbReference type="AlphaFoldDB" id="A0A9P4U6Z4"/>
<reference evidence="6" key="1">
    <citation type="journal article" date="2020" name="Stud. Mycol.">
        <title>101 Dothideomycetes genomes: a test case for predicting lifestyles and emergence of pathogens.</title>
        <authorList>
            <person name="Haridas S."/>
            <person name="Albert R."/>
            <person name="Binder M."/>
            <person name="Bloem J."/>
            <person name="Labutti K."/>
            <person name="Salamov A."/>
            <person name="Andreopoulos B."/>
            <person name="Baker S."/>
            <person name="Barry K."/>
            <person name="Bills G."/>
            <person name="Bluhm B."/>
            <person name="Cannon C."/>
            <person name="Castanera R."/>
            <person name="Culley D."/>
            <person name="Daum C."/>
            <person name="Ezra D."/>
            <person name="Gonzalez J."/>
            <person name="Henrissat B."/>
            <person name="Kuo A."/>
            <person name="Liang C."/>
            <person name="Lipzen A."/>
            <person name="Lutzoni F."/>
            <person name="Magnuson J."/>
            <person name="Mondo S."/>
            <person name="Nolan M."/>
            <person name="Ohm R."/>
            <person name="Pangilinan J."/>
            <person name="Park H.-J."/>
            <person name="Ramirez L."/>
            <person name="Alfaro M."/>
            <person name="Sun H."/>
            <person name="Tritt A."/>
            <person name="Yoshinaga Y."/>
            <person name="Zwiers L.-H."/>
            <person name="Turgeon B."/>
            <person name="Goodwin S."/>
            <person name="Spatafora J."/>
            <person name="Crous P."/>
            <person name="Grigoriev I."/>
        </authorList>
    </citation>
    <scope>NUCLEOTIDE SEQUENCE</scope>
    <source>
        <strain evidence="6">CBS 690.94</strain>
    </source>
</reference>
<dbReference type="InterPro" id="IPR015943">
    <property type="entry name" value="WD40/YVTN_repeat-like_dom_sf"/>
</dbReference>
<protein>
    <submittedName>
        <fullName evidence="6">WD40 repeat-like protein</fullName>
    </submittedName>
</protein>
<feature type="region of interest" description="Disordered" evidence="4">
    <location>
        <begin position="312"/>
        <end position="404"/>
    </location>
</feature>
<dbReference type="InterPro" id="IPR036322">
    <property type="entry name" value="WD40_repeat_dom_sf"/>
</dbReference>
<dbReference type="OrthoDB" id="10260946at2759"/>
<comment type="caution">
    <text evidence="6">The sequence shown here is derived from an EMBL/GenBank/DDBJ whole genome shotgun (WGS) entry which is preliminary data.</text>
</comment>
<feature type="region of interest" description="Disordered" evidence="4">
    <location>
        <begin position="1"/>
        <end position="119"/>
    </location>
</feature>
<evidence type="ECO:0000313" key="6">
    <source>
        <dbReference type="EMBL" id="KAF2438517.1"/>
    </source>
</evidence>
<evidence type="ECO:0000256" key="3">
    <source>
        <dbReference type="PROSITE-ProRule" id="PRU00221"/>
    </source>
</evidence>
<dbReference type="InterPro" id="IPR057544">
    <property type="entry name" value="Beta-prop_SPT8"/>
</dbReference>
<dbReference type="PANTHER" id="PTHR19848:SF8">
    <property type="entry name" value="F-BOX AND WD REPEAT DOMAIN CONTAINING 7"/>
    <property type="match status" value="1"/>
</dbReference>
<feature type="compositionally biased region" description="Polar residues" evidence="4">
    <location>
        <begin position="329"/>
        <end position="360"/>
    </location>
</feature>
<dbReference type="SUPFAM" id="SSF50978">
    <property type="entry name" value="WD40 repeat-like"/>
    <property type="match status" value="1"/>
</dbReference>